<dbReference type="InterPro" id="IPR039979">
    <property type="entry name" value="PRPF18"/>
</dbReference>
<dbReference type="AlphaFoldDB" id="A0A0L0S646"/>
<proteinExistence type="inferred from homology"/>
<dbReference type="InterPro" id="IPR014906">
    <property type="entry name" value="PRP4-like"/>
</dbReference>
<dbReference type="OrthoDB" id="10261918at2759"/>
<name>A0A0L0S646_ALLM3</name>
<protein>
    <recommendedName>
        <fullName evidence="3">Pre-mRNA-splicing factor 18</fullName>
    </recommendedName>
</protein>
<evidence type="ECO:0000256" key="7">
    <source>
        <dbReference type="ARBA" id="ARBA00023242"/>
    </source>
</evidence>
<dbReference type="VEuPathDB" id="FungiDB:AMAG_04863"/>
<dbReference type="SUPFAM" id="SSF158230">
    <property type="entry name" value="PRP4-like"/>
    <property type="match status" value="1"/>
</dbReference>
<dbReference type="eggNOG" id="KOG2808">
    <property type="taxonomic scope" value="Eukaryota"/>
</dbReference>
<keyword evidence="5" id="KW-0747">Spliceosome</keyword>
<gene>
    <name evidence="10" type="ORF">AMAG_04863</name>
</gene>
<reference evidence="10 11" key="1">
    <citation type="submission" date="2009-11" db="EMBL/GenBank/DDBJ databases">
        <title>Annotation of Allomyces macrogynus ATCC 38327.</title>
        <authorList>
            <consortium name="The Broad Institute Genome Sequencing Platform"/>
            <person name="Russ C."/>
            <person name="Cuomo C."/>
            <person name="Burger G."/>
            <person name="Gray M.W."/>
            <person name="Holland P.W.H."/>
            <person name="King N."/>
            <person name="Lang F.B.F."/>
            <person name="Roger A.J."/>
            <person name="Ruiz-Trillo I."/>
            <person name="Young S.K."/>
            <person name="Zeng Q."/>
            <person name="Gargeya S."/>
            <person name="Fitzgerald M."/>
            <person name="Haas B."/>
            <person name="Abouelleil A."/>
            <person name="Alvarado L."/>
            <person name="Arachchi H.M."/>
            <person name="Berlin A."/>
            <person name="Chapman S.B."/>
            <person name="Gearin G."/>
            <person name="Goldberg J."/>
            <person name="Griggs A."/>
            <person name="Gujja S."/>
            <person name="Hansen M."/>
            <person name="Heiman D."/>
            <person name="Howarth C."/>
            <person name="Larimer J."/>
            <person name="Lui A."/>
            <person name="MacDonald P.J.P."/>
            <person name="McCowen C."/>
            <person name="Montmayeur A."/>
            <person name="Murphy C."/>
            <person name="Neiman D."/>
            <person name="Pearson M."/>
            <person name="Priest M."/>
            <person name="Roberts A."/>
            <person name="Saif S."/>
            <person name="Shea T."/>
            <person name="Sisk P."/>
            <person name="Stolte C."/>
            <person name="Sykes S."/>
            <person name="Wortman J."/>
            <person name="Nusbaum C."/>
            <person name="Birren B."/>
        </authorList>
    </citation>
    <scope>NUCLEOTIDE SEQUENCE [LARGE SCALE GENOMIC DNA]</scope>
    <source>
        <strain evidence="10 11">ATCC 38327</strain>
    </source>
</reference>
<feature type="region of interest" description="Disordered" evidence="8">
    <location>
        <begin position="21"/>
        <end position="103"/>
    </location>
</feature>
<dbReference type="Proteomes" id="UP000054350">
    <property type="component" value="Unassembled WGS sequence"/>
</dbReference>
<dbReference type="OMA" id="SFAQVRW"/>
<feature type="compositionally biased region" description="Low complexity" evidence="8">
    <location>
        <begin position="191"/>
        <end position="204"/>
    </location>
</feature>
<dbReference type="GO" id="GO:0046540">
    <property type="term" value="C:U4/U6 x U5 tri-snRNP complex"/>
    <property type="evidence" value="ECO:0007669"/>
    <property type="project" value="TreeGrafter"/>
</dbReference>
<organism evidence="10 11">
    <name type="scientific">Allomyces macrogynus (strain ATCC 38327)</name>
    <name type="common">Allomyces javanicus var. macrogynus</name>
    <dbReference type="NCBI Taxonomy" id="578462"/>
    <lineage>
        <taxon>Eukaryota</taxon>
        <taxon>Fungi</taxon>
        <taxon>Fungi incertae sedis</taxon>
        <taxon>Blastocladiomycota</taxon>
        <taxon>Blastocladiomycetes</taxon>
        <taxon>Blastocladiales</taxon>
        <taxon>Blastocladiaceae</taxon>
        <taxon>Allomyces</taxon>
    </lineage>
</organism>
<accession>A0A0L0S646</accession>
<dbReference type="Gene3D" id="1.20.940.10">
    <property type="entry name" value="Functional domain of the splicing factor Prp18"/>
    <property type="match status" value="1"/>
</dbReference>
<keyword evidence="11" id="KW-1185">Reference proteome</keyword>
<dbReference type="SMART" id="SM00500">
    <property type="entry name" value="SFM"/>
    <property type="match status" value="1"/>
</dbReference>
<dbReference type="GO" id="GO:0071021">
    <property type="term" value="C:U2-type post-spliceosomal complex"/>
    <property type="evidence" value="ECO:0007669"/>
    <property type="project" value="TreeGrafter"/>
</dbReference>
<dbReference type="InterPro" id="IPR004098">
    <property type="entry name" value="Prp18"/>
</dbReference>
<dbReference type="Pfam" id="PF08799">
    <property type="entry name" value="PRP4"/>
    <property type="match status" value="1"/>
</dbReference>
<dbReference type="GO" id="GO:0005682">
    <property type="term" value="C:U5 snRNP"/>
    <property type="evidence" value="ECO:0007669"/>
    <property type="project" value="TreeGrafter"/>
</dbReference>
<evidence type="ECO:0000256" key="2">
    <source>
        <dbReference type="ARBA" id="ARBA00008137"/>
    </source>
</evidence>
<comment type="similarity">
    <text evidence="2">Belongs to the PRP18 family.</text>
</comment>
<dbReference type="SUPFAM" id="SSF47938">
    <property type="entry name" value="Functional domain of the splicing factor Prp18"/>
    <property type="match status" value="1"/>
</dbReference>
<evidence type="ECO:0000256" key="5">
    <source>
        <dbReference type="ARBA" id="ARBA00022728"/>
    </source>
</evidence>
<dbReference type="PANTHER" id="PTHR13007">
    <property type="entry name" value="PRE-MRNA SPLICING FACTOR-RELATED"/>
    <property type="match status" value="1"/>
</dbReference>
<evidence type="ECO:0000313" key="11">
    <source>
        <dbReference type="Proteomes" id="UP000054350"/>
    </source>
</evidence>
<keyword evidence="4" id="KW-0507">mRNA processing</keyword>
<sequence length="395" mass="44566">MDLLKNIVDQVKQTELQKKRKLLAVDSDASPASTEDAAPPPAKKYLRRGDLERLREEEYLRRQQQKEAERARRHAASTPTSTHSGSTATPTRRHRDDRGDDDDDEAEAIDAMLQQLSADEVNRRLRARGHPIRLFGESDRDRVWRMRRIEAEAMDEGKGQRNEYAQQLARTEAGLQLEMLQRERGGGASDAGGSRSAAGTDTASPAAPRAAGESADGVYKPEYDVTKLHAGLLATDPDACFVLVYVCLRRMLDTWEAILAARPDHVKRSTAGKHEATKFAQAKDNLKPFFKLLKRKAVETDVMAKIADILRYVQQREYVKAYDAYLQLSIGNAPWPIGVTMVGIHERSAREKIFASQVAHVLNDETQRKWIQSIKRIMSFFQLHFPPDDTTKMFG</sequence>
<reference evidence="11" key="2">
    <citation type="submission" date="2009-11" db="EMBL/GenBank/DDBJ databases">
        <title>The Genome Sequence of Allomyces macrogynus strain ATCC 38327.</title>
        <authorList>
            <consortium name="The Broad Institute Genome Sequencing Platform"/>
            <person name="Russ C."/>
            <person name="Cuomo C."/>
            <person name="Shea T."/>
            <person name="Young S.K."/>
            <person name="Zeng Q."/>
            <person name="Koehrsen M."/>
            <person name="Haas B."/>
            <person name="Borodovsky M."/>
            <person name="Guigo R."/>
            <person name="Alvarado L."/>
            <person name="Berlin A."/>
            <person name="Borenstein D."/>
            <person name="Chen Z."/>
            <person name="Engels R."/>
            <person name="Freedman E."/>
            <person name="Gellesch M."/>
            <person name="Goldberg J."/>
            <person name="Griggs A."/>
            <person name="Gujja S."/>
            <person name="Heiman D."/>
            <person name="Hepburn T."/>
            <person name="Howarth C."/>
            <person name="Jen D."/>
            <person name="Larson L."/>
            <person name="Lewis B."/>
            <person name="Mehta T."/>
            <person name="Park D."/>
            <person name="Pearson M."/>
            <person name="Roberts A."/>
            <person name="Saif S."/>
            <person name="Shenoy N."/>
            <person name="Sisk P."/>
            <person name="Stolte C."/>
            <person name="Sykes S."/>
            <person name="Walk T."/>
            <person name="White J."/>
            <person name="Yandava C."/>
            <person name="Burger G."/>
            <person name="Gray M.W."/>
            <person name="Holland P.W.H."/>
            <person name="King N."/>
            <person name="Lang F.B.F."/>
            <person name="Roger A.J."/>
            <person name="Ruiz-Trillo I."/>
            <person name="Lander E."/>
            <person name="Nusbaum C."/>
        </authorList>
    </citation>
    <scope>NUCLEOTIDE SEQUENCE [LARGE SCALE GENOMIC DNA]</scope>
    <source>
        <strain evidence="11">ATCC 38327</strain>
    </source>
</reference>
<keyword evidence="6" id="KW-0508">mRNA splicing</keyword>
<keyword evidence="7" id="KW-0539">Nucleus</keyword>
<evidence type="ECO:0000259" key="9">
    <source>
        <dbReference type="SMART" id="SM00500"/>
    </source>
</evidence>
<feature type="domain" description="Pre-mRNA processing factor 4 (PRP4)-like" evidence="9">
    <location>
        <begin position="116"/>
        <end position="167"/>
    </location>
</feature>
<evidence type="ECO:0000256" key="3">
    <source>
        <dbReference type="ARBA" id="ARBA00018242"/>
    </source>
</evidence>
<dbReference type="EMBL" id="GG745332">
    <property type="protein sequence ID" value="KNE58038.1"/>
    <property type="molecule type" value="Genomic_DNA"/>
</dbReference>
<evidence type="ECO:0000256" key="8">
    <source>
        <dbReference type="SAM" id="MobiDB-lite"/>
    </source>
</evidence>
<comment type="subcellular location">
    <subcellularLocation>
        <location evidence="1">Nucleus</location>
    </subcellularLocation>
</comment>
<feature type="compositionally biased region" description="Basic and acidic residues" evidence="8">
    <location>
        <begin position="47"/>
        <end position="70"/>
    </location>
</feature>
<evidence type="ECO:0000256" key="4">
    <source>
        <dbReference type="ARBA" id="ARBA00022664"/>
    </source>
</evidence>
<dbReference type="InterPro" id="IPR036285">
    <property type="entry name" value="PRP4-like_sf"/>
</dbReference>
<evidence type="ECO:0000313" key="10">
    <source>
        <dbReference type="EMBL" id="KNE58038.1"/>
    </source>
</evidence>
<dbReference type="Pfam" id="PF02840">
    <property type="entry name" value="Prp18"/>
    <property type="match status" value="1"/>
</dbReference>
<evidence type="ECO:0000256" key="1">
    <source>
        <dbReference type="ARBA" id="ARBA00004123"/>
    </source>
</evidence>
<evidence type="ECO:0000256" key="6">
    <source>
        <dbReference type="ARBA" id="ARBA00023187"/>
    </source>
</evidence>
<dbReference type="STRING" id="578462.A0A0L0S646"/>
<feature type="region of interest" description="Disordered" evidence="8">
    <location>
        <begin position="183"/>
        <end position="215"/>
    </location>
</feature>
<feature type="compositionally biased region" description="Polar residues" evidence="8">
    <location>
        <begin position="77"/>
        <end position="90"/>
    </location>
</feature>
<dbReference type="PANTHER" id="PTHR13007:SF19">
    <property type="entry name" value="PRE-MRNA-SPLICING FACTOR 18"/>
    <property type="match status" value="1"/>
</dbReference>
<dbReference type="GO" id="GO:0000350">
    <property type="term" value="P:generation of catalytic spliceosome for second transesterification step"/>
    <property type="evidence" value="ECO:0007669"/>
    <property type="project" value="TreeGrafter"/>
</dbReference>
<dbReference type="Gene3D" id="4.10.280.110">
    <property type="entry name" value="Pre-mRNA processing factor 4 domain"/>
    <property type="match status" value="1"/>
</dbReference>